<accession>A0A6J2XHD9</accession>
<dbReference type="CDD" id="cd22343">
    <property type="entry name" value="PDDEXK_lambda_exonuclease-like"/>
    <property type="match status" value="1"/>
</dbReference>
<dbReference type="RefSeq" id="XP_030750129.1">
    <property type="nucleotide sequence ID" value="XM_030894269.1"/>
</dbReference>
<protein>
    <submittedName>
        <fullName evidence="4">Uncharacterized protein LOC115874155 isoform X1</fullName>
    </submittedName>
    <submittedName>
        <fullName evidence="5">Uncharacterized protein LOC115875883 isoform X1</fullName>
    </submittedName>
    <submittedName>
        <fullName evidence="6">Uncharacterized protein LOC115877049 isoform X1</fullName>
    </submittedName>
    <submittedName>
        <fullName evidence="7">Uncharacterized protein LOC115877921 isoform X1</fullName>
    </submittedName>
    <submittedName>
        <fullName evidence="8">Uncharacterized protein LOC115883803 isoform X1</fullName>
    </submittedName>
    <submittedName>
        <fullName evidence="9">Uncharacterized protein LOC115890254 isoform X1</fullName>
    </submittedName>
</protein>
<dbReference type="RefSeq" id="XP_030748977.1">
    <property type="nucleotide sequence ID" value="XM_030893117.1"/>
</dbReference>
<dbReference type="KEGG" id="soy:115877049"/>
<feature type="domain" description="SWIM-type" evidence="2">
    <location>
        <begin position="87"/>
        <end position="124"/>
    </location>
</feature>
<gene>
    <name evidence="7" type="primary">LOC115877921</name>
    <name evidence="4" type="synonym">LOC115874155</name>
    <name evidence="5" type="synonym">LOC115875883</name>
    <name evidence="6" type="synonym">LOC115877049</name>
    <name evidence="8" type="synonym">LOC115883803</name>
    <name evidence="9" type="synonym">LOC115890254</name>
</gene>
<dbReference type="RefSeq" id="XP_030745116.1">
    <property type="nucleotide sequence ID" value="XM_030889256.1"/>
</dbReference>
<evidence type="ECO:0000313" key="3">
    <source>
        <dbReference type="Proteomes" id="UP000504635"/>
    </source>
</evidence>
<dbReference type="GeneID" id="115877921"/>
<keyword evidence="1" id="KW-0863">Zinc-finger</keyword>
<dbReference type="GO" id="GO:0006281">
    <property type="term" value="P:DNA repair"/>
    <property type="evidence" value="ECO:0007669"/>
    <property type="project" value="UniProtKB-ARBA"/>
</dbReference>
<dbReference type="GO" id="GO:0008270">
    <property type="term" value="F:zinc ion binding"/>
    <property type="evidence" value="ECO:0007669"/>
    <property type="project" value="UniProtKB-KW"/>
</dbReference>
<evidence type="ECO:0000313" key="8">
    <source>
        <dbReference type="RefSeq" id="XP_030758066.1"/>
    </source>
</evidence>
<dbReference type="OrthoDB" id="6592755at2759"/>
<reference evidence="4 5" key="1">
    <citation type="submission" date="2025-04" db="UniProtKB">
        <authorList>
            <consortium name="RefSeq"/>
        </authorList>
    </citation>
    <scope>IDENTIFICATION</scope>
    <source>
        <tissue evidence="4 5">Gonads</tissue>
    </source>
</reference>
<evidence type="ECO:0000313" key="7">
    <source>
        <dbReference type="RefSeq" id="XP_030750129.1"/>
    </source>
</evidence>
<dbReference type="Pfam" id="PF09588">
    <property type="entry name" value="YqaJ"/>
    <property type="match status" value="1"/>
</dbReference>
<sequence>MIDFYNFLFISVVCRVNMAQITLSLTEYLSYIGCNANSRAVVEGEEVVNAGHIILFGKTALTKTFLKVCALCLQTSALQSDPHELNGELTISNRSASIKQMYCTCKAGAGGQCKHISAFLILLTRQNLFELEDISQTQLACAWSGRKGFVHNKYKAIPVLEMPCIRSKVGLDVSSDLQKQKCIFEFFIKNLPNCAIAKHSKGRVKNLDSTVSSTKSIDLDAVGCKILNNAAQSIILMEIASVEANFISNCCATLYRSILNEDQDELFTLKQNSHEWHEARKYRITGSRCYEIYTYGGMDWEMKSKKYFCPKSFTNKYVKHGQKYEKLARECFMSKTGYDVIECGMITSPENKWLGFSPDGMVVNSEGKPVALLEIKCLFLGATMSIEECLGSSTFIINSNGKYTLKKKHQYYGQIQLGMSILNLEKCFLCLYASYDDSCVILEVENDYKFSKTMLEKIKNNYFNKMIHSICEMK</sequence>
<keyword evidence="1" id="KW-0862">Zinc</keyword>
<dbReference type="Gene3D" id="3.90.320.10">
    <property type="match status" value="1"/>
</dbReference>
<dbReference type="InterPro" id="IPR019080">
    <property type="entry name" value="YqaJ_viral_recombinase"/>
</dbReference>
<keyword evidence="1" id="KW-0479">Metal-binding</keyword>
<dbReference type="InterPro" id="IPR007527">
    <property type="entry name" value="Znf_SWIM"/>
</dbReference>
<dbReference type="InterPro" id="IPR011335">
    <property type="entry name" value="Restrct_endonuc-II-like"/>
</dbReference>
<dbReference type="RefSeq" id="XP_030747308.1">
    <property type="nucleotide sequence ID" value="XM_030891448.1"/>
</dbReference>
<dbReference type="KEGG" id="soy:115875883"/>
<dbReference type="AlphaFoldDB" id="A0A6J2XHD9"/>
<dbReference type="PANTHER" id="PTHR46609">
    <property type="entry name" value="EXONUCLEASE, PHAGE-TYPE/RECB, C-TERMINAL DOMAIN-CONTAINING PROTEIN"/>
    <property type="match status" value="1"/>
</dbReference>
<dbReference type="KEGG" id="soy:115877921"/>
<dbReference type="RefSeq" id="XP_030758066.1">
    <property type="nucleotide sequence ID" value="XM_030902206.1"/>
</dbReference>
<dbReference type="PANTHER" id="PTHR46609:SF8">
    <property type="entry name" value="YQAJ VIRAL RECOMBINASE DOMAIN-CONTAINING PROTEIN"/>
    <property type="match status" value="1"/>
</dbReference>
<dbReference type="RefSeq" id="XP_030766295.1">
    <property type="nucleotide sequence ID" value="XM_030910435.1"/>
</dbReference>
<evidence type="ECO:0000313" key="4">
    <source>
        <dbReference type="RefSeq" id="XP_030745116.1"/>
    </source>
</evidence>
<dbReference type="KEGG" id="soy:115890254"/>
<evidence type="ECO:0000313" key="5">
    <source>
        <dbReference type="RefSeq" id="XP_030747308.1"/>
    </source>
</evidence>
<dbReference type="InterPro" id="IPR011604">
    <property type="entry name" value="PDDEXK-like_dom_sf"/>
</dbReference>
<dbReference type="SUPFAM" id="SSF52980">
    <property type="entry name" value="Restriction endonuclease-like"/>
    <property type="match status" value="1"/>
</dbReference>
<organism evidence="3 7">
    <name type="scientific">Sitophilus oryzae</name>
    <name type="common">Rice weevil</name>
    <name type="synonym">Curculio oryzae</name>
    <dbReference type="NCBI Taxonomy" id="7048"/>
    <lineage>
        <taxon>Eukaryota</taxon>
        <taxon>Metazoa</taxon>
        <taxon>Ecdysozoa</taxon>
        <taxon>Arthropoda</taxon>
        <taxon>Hexapoda</taxon>
        <taxon>Insecta</taxon>
        <taxon>Pterygota</taxon>
        <taxon>Neoptera</taxon>
        <taxon>Endopterygota</taxon>
        <taxon>Coleoptera</taxon>
        <taxon>Polyphaga</taxon>
        <taxon>Cucujiformia</taxon>
        <taxon>Curculionidae</taxon>
        <taxon>Dryophthorinae</taxon>
        <taxon>Sitophilus</taxon>
    </lineage>
</organism>
<dbReference type="PROSITE" id="PS50966">
    <property type="entry name" value="ZF_SWIM"/>
    <property type="match status" value="1"/>
</dbReference>
<evidence type="ECO:0000313" key="6">
    <source>
        <dbReference type="RefSeq" id="XP_030748977.1"/>
    </source>
</evidence>
<proteinExistence type="predicted"/>
<evidence type="ECO:0000256" key="1">
    <source>
        <dbReference type="PROSITE-ProRule" id="PRU00325"/>
    </source>
</evidence>
<name>A0A6J2XHD9_SITOR</name>
<dbReference type="InterPro" id="IPR051703">
    <property type="entry name" value="NF-kappa-B_Signaling_Reg"/>
</dbReference>
<dbReference type="KEGG" id="soy:115874155"/>
<dbReference type="Proteomes" id="UP000504635">
    <property type="component" value="Unplaced"/>
</dbReference>
<evidence type="ECO:0000259" key="2">
    <source>
        <dbReference type="PROSITE" id="PS50966"/>
    </source>
</evidence>
<dbReference type="KEGG" id="soy:115883803"/>
<keyword evidence="3" id="KW-1185">Reference proteome</keyword>
<evidence type="ECO:0000313" key="9">
    <source>
        <dbReference type="RefSeq" id="XP_030766295.1"/>
    </source>
</evidence>